<evidence type="ECO:0000259" key="3">
    <source>
        <dbReference type="Pfam" id="PF13193"/>
    </source>
</evidence>
<protein>
    <submittedName>
        <fullName evidence="4">Malonyl-CoA synthase</fullName>
    </submittedName>
</protein>
<feature type="domain" description="AMP-dependent synthetase/ligase" evidence="2">
    <location>
        <begin position="26"/>
        <end position="364"/>
    </location>
</feature>
<dbReference type="InterPro" id="IPR045851">
    <property type="entry name" value="AMP-bd_C_sf"/>
</dbReference>
<dbReference type="SUPFAM" id="SSF56801">
    <property type="entry name" value="Acetyl-CoA synthetase-like"/>
    <property type="match status" value="1"/>
</dbReference>
<dbReference type="NCBIfam" id="NF005702">
    <property type="entry name" value="PRK07514.1"/>
    <property type="match status" value="1"/>
</dbReference>
<feature type="domain" description="AMP-binding enzyme C-terminal" evidence="3">
    <location>
        <begin position="415"/>
        <end position="489"/>
    </location>
</feature>
<accession>A0ABV7UNT1</accession>
<proteinExistence type="inferred from homology"/>
<dbReference type="RefSeq" id="WP_191318871.1">
    <property type="nucleotide sequence ID" value="NZ_BNCG01000004.1"/>
</dbReference>
<reference evidence="5" key="1">
    <citation type="journal article" date="2019" name="Int. J. Syst. Evol. Microbiol.">
        <title>The Global Catalogue of Microorganisms (GCM) 10K type strain sequencing project: providing services to taxonomists for standard genome sequencing and annotation.</title>
        <authorList>
            <consortium name="The Broad Institute Genomics Platform"/>
            <consortium name="The Broad Institute Genome Sequencing Center for Infectious Disease"/>
            <person name="Wu L."/>
            <person name="Ma J."/>
        </authorList>
    </citation>
    <scope>NUCLEOTIDE SEQUENCE [LARGE SCALE GENOMIC DNA]</scope>
    <source>
        <strain evidence="5">KCTC 42282</strain>
    </source>
</reference>
<dbReference type="Pfam" id="PF13193">
    <property type="entry name" value="AMP-binding_C"/>
    <property type="match status" value="1"/>
</dbReference>
<gene>
    <name evidence="4" type="ORF">ACFONL_20785</name>
</gene>
<dbReference type="PANTHER" id="PTHR43201">
    <property type="entry name" value="ACYL-COA SYNTHETASE"/>
    <property type="match status" value="1"/>
</dbReference>
<dbReference type="InterPro" id="IPR042099">
    <property type="entry name" value="ANL_N_sf"/>
</dbReference>
<name>A0ABV7UNT1_9HYPH</name>
<dbReference type="InterPro" id="IPR025110">
    <property type="entry name" value="AMP-bd_C"/>
</dbReference>
<evidence type="ECO:0000313" key="4">
    <source>
        <dbReference type="EMBL" id="MFC3639782.1"/>
    </source>
</evidence>
<comment type="caution">
    <text evidence="4">The sequence shown here is derived from an EMBL/GenBank/DDBJ whole genome shotgun (WGS) entry which is preliminary data.</text>
</comment>
<evidence type="ECO:0000259" key="2">
    <source>
        <dbReference type="Pfam" id="PF00501"/>
    </source>
</evidence>
<dbReference type="Gene3D" id="3.40.50.12780">
    <property type="entry name" value="N-terminal domain of ligase-like"/>
    <property type="match status" value="1"/>
</dbReference>
<keyword evidence="5" id="KW-1185">Reference proteome</keyword>
<comment type="similarity">
    <text evidence="1">Belongs to the ATP-dependent AMP-binding enzyme family.</text>
</comment>
<dbReference type="EMBL" id="JBHRYC010000098">
    <property type="protein sequence ID" value="MFC3639782.1"/>
    <property type="molecule type" value="Genomic_DNA"/>
</dbReference>
<dbReference type="CDD" id="cd05941">
    <property type="entry name" value="MCS"/>
    <property type="match status" value="1"/>
</dbReference>
<dbReference type="Proteomes" id="UP001595704">
    <property type="component" value="Unassembled WGS sequence"/>
</dbReference>
<dbReference type="Gene3D" id="3.30.300.30">
    <property type="match status" value="1"/>
</dbReference>
<dbReference type="PROSITE" id="PS00455">
    <property type="entry name" value="AMP_BINDING"/>
    <property type="match status" value="1"/>
</dbReference>
<dbReference type="InterPro" id="IPR020845">
    <property type="entry name" value="AMP-binding_CS"/>
</dbReference>
<organism evidence="4 5">
    <name type="scientific">Camelimonas fluminis</name>
    <dbReference type="NCBI Taxonomy" id="1576911"/>
    <lineage>
        <taxon>Bacteria</taxon>
        <taxon>Pseudomonadati</taxon>
        <taxon>Pseudomonadota</taxon>
        <taxon>Alphaproteobacteria</taxon>
        <taxon>Hyphomicrobiales</taxon>
        <taxon>Chelatococcaceae</taxon>
        <taxon>Camelimonas</taxon>
    </lineage>
</organism>
<dbReference type="InterPro" id="IPR000873">
    <property type="entry name" value="AMP-dep_synth/lig_dom"/>
</dbReference>
<evidence type="ECO:0000256" key="1">
    <source>
        <dbReference type="ARBA" id="ARBA00006432"/>
    </source>
</evidence>
<dbReference type="Pfam" id="PF00501">
    <property type="entry name" value="AMP-binding"/>
    <property type="match status" value="1"/>
</dbReference>
<sequence>MSRNLFDRLFASGLDLARVAIRHPDGSVSAYGDLAARSGQLANALVGLGVTAGDRVAVQVEKSAEALTLYLACLRAGAIYLPLNTGYTLTELSYFIGDAEPALVVCDPAREAGVQEIAKQLATGVRTATLDSHGKGSLSAAADAQPAGFATVARGDDDLAAILYTSGTTGRSKGAMLSHDNLASNSLTLRDYWRFTADDALIHALPIYHTHGLFVATNVTFFAGGSLILMPKFDADAVIAAMPQATAMMGVPTFYTRLLQHPGLTRELTANMRLFVSGSAPLLAETHNEWRARTGHAILERYGMTETNMNTSNPYEGPRIAGTVGLPLPGVALRVVDPENGVQLANGDIGMIEVKGPNVFRGYWRMPEKTAAEFRPDGFFITGDLGRIDTNGYVQIVGRGKDLIISGGFNVYPKEVESEIDALEGVIESAVIGAPHPDFGEGVTAVVVASDKSLDEARVLKALDGRLAKFKLPKRVLFADELPRNSMGKVQKNLLRDAHKNLYV</sequence>
<dbReference type="PANTHER" id="PTHR43201:SF8">
    <property type="entry name" value="ACYL-COA SYNTHETASE FAMILY MEMBER 3"/>
    <property type="match status" value="1"/>
</dbReference>
<evidence type="ECO:0000313" key="5">
    <source>
        <dbReference type="Proteomes" id="UP001595704"/>
    </source>
</evidence>